<evidence type="ECO:0000256" key="15">
    <source>
        <dbReference type="ARBA" id="ARBA00023136"/>
    </source>
</evidence>
<evidence type="ECO:0000256" key="12">
    <source>
        <dbReference type="ARBA" id="ARBA00022842"/>
    </source>
</evidence>
<evidence type="ECO:0000256" key="3">
    <source>
        <dbReference type="ARBA" id="ARBA00008746"/>
    </source>
</evidence>
<feature type="transmembrane region" description="Helical" evidence="18">
    <location>
        <begin position="102"/>
        <end position="121"/>
    </location>
</feature>
<keyword evidence="9 18" id="KW-0812">Transmembrane</keyword>
<dbReference type="SFLD" id="SFLDS00003">
    <property type="entry name" value="Haloacid_Dehalogenase"/>
    <property type="match status" value="1"/>
</dbReference>
<accession>A0A2R7Y1K1</accession>
<dbReference type="InterPro" id="IPR006415">
    <property type="entry name" value="P-type_ATPase_IIIB"/>
</dbReference>
<dbReference type="InterPro" id="IPR023214">
    <property type="entry name" value="HAD_sf"/>
</dbReference>
<dbReference type="GO" id="GO:0005524">
    <property type="term" value="F:ATP binding"/>
    <property type="evidence" value="ECO:0007669"/>
    <property type="project" value="UniProtKB-KW"/>
</dbReference>
<evidence type="ECO:0000256" key="14">
    <source>
        <dbReference type="ARBA" id="ARBA00022989"/>
    </source>
</evidence>
<dbReference type="Pfam" id="PF00689">
    <property type="entry name" value="Cation_ATPase_C"/>
    <property type="match status" value="1"/>
</dbReference>
<dbReference type="Pfam" id="PF00690">
    <property type="entry name" value="Cation_ATPase_N"/>
    <property type="match status" value="1"/>
</dbReference>
<comment type="subcellular location">
    <subcellularLocation>
        <location evidence="2">Cell inner membrane</location>
        <topology evidence="2">Multi-pass membrane protein</topology>
    </subcellularLocation>
</comment>
<dbReference type="Gene3D" id="1.20.1110.10">
    <property type="entry name" value="Calcium-transporting ATPase, transmembrane domain"/>
    <property type="match status" value="1"/>
</dbReference>
<dbReference type="InterPro" id="IPR023299">
    <property type="entry name" value="ATPase_P-typ_cyto_dom_N"/>
</dbReference>
<dbReference type="SUPFAM" id="SSF81665">
    <property type="entry name" value="Calcium ATPase, transmembrane domain M"/>
    <property type="match status" value="1"/>
</dbReference>
<keyword evidence="8" id="KW-0597">Phosphoprotein</keyword>
<evidence type="ECO:0000256" key="1">
    <source>
        <dbReference type="ARBA" id="ARBA00003954"/>
    </source>
</evidence>
<feature type="domain" description="Cation-transporting P-type ATPase N-terminal" evidence="19">
    <location>
        <begin position="29"/>
        <end position="101"/>
    </location>
</feature>
<comment type="similarity">
    <text evidence="3">Belongs to the cation transport ATPase (P-type) (TC 3.A.3) family. Type IIIB subfamily.</text>
</comment>
<dbReference type="InterPro" id="IPR001757">
    <property type="entry name" value="P_typ_ATPase"/>
</dbReference>
<dbReference type="PRINTS" id="PR01836">
    <property type="entry name" value="MGATPASE"/>
</dbReference>
<dbReference type="InterPro" id="IPR006068">
    <property type="entry name" value="ATPase_P-typ_cation-transptr_C"/>
</dbReference>
<feature type="transmembrane region" description="Helical" evidence="18">
    <location>
        <begin position="836"/>
        <end position="858"/>
    </location>
</feature>
<evidence type="ECO:0000256" key="17">
    <source>
        <dbReference type="ARBA" id="ARBA00047295"/>
    </source>
</evidence>
<dbReference type="SFLD" id="SFLDF00027">
    <property type="entry name" value="p-type_atpase"/>
    <property type="match status" value="1"/>
</dbReference>
<dbReference type="Pfam" id="PF13246">
    <property type="entry name" value="Cation_ATPase"/>
    <property type="match status" value="1"/>
</dbReference>
<dbReference type="SFLD" id="SFLDG00002">
    <property type="entry name" value="C1.7:_P-type_atpase_like"/>
    <property type="match status" value="1"/>
</dbReference>
<evidence type="ECO:0000256" key="5">
    <source>
        <dbReference type="ARBA" id="ARBA00013555"/>
    </source>
</evidence>
<sequence length="1003" mass="112830">MEGERVAVQKLKAPGFGEGLGLALPSIEEILTLPVEELLSCLRSSSDGLSSDEAKRRLEVFGRNELVRKRRAAVADFVSHFKSPLVIILLFAGLISGFLGDVVNTAIIFTIVLLSVILDFYQEFKADRAAEMLKRKVATTATVLRDGAKREVSLPEIVPGDVVFLSAGDIVPADARVISAKDLFVDQSALTGESFPVEKTNSPLRSYDPSITEWSNYLFMGTSVVSGTATAVVVKTGSMTEYGKIASRLVAREPETEFQRGVRSFGYMMMQVTFLLVVFVFFINALYMRGVIDSLLFAVALAVGLTPELLPMIISVNLSKGAVSMAKKEVIVKRLAAIQNFGSMDVLCTDKTGTLTENRIKLVLHVDLNGKESEKVLLYSYLNSYYQTGLRSPLDEAVLRFRHLDVKDYKKVDEVPFDFARKRLSVVVDYQNQRLMITKGAPEEVSKVCSFYEVGEVITDITDDVRQKIEQSYLDLSAEGYRVLAVAYKRLREEKPVYTSNDEKEMVFLGFIAFLDPPKETAKEALQLLKNSGIELKILTGDNELVTRRVCEYLGFEIKGIITGSEIARMHDDALARVVEEANVFCRLTPAQKDRILNALKNNGHVVGFLGDGINDAPSLKTADVGISVENAVDVAKEAADIILLQNDLKVLHDGVLEGRKTFGNIMKYIMMGVSSNFGNMFSVAGASLFLPFLPMLPIQILLNNLLYDFSQSMIPTDEVDKEYLERPKRWDIKFIRLFMLCLGPVSSIFDFLTFFVMLYLFNASEPLFQTAWFVESLTSQTIVIFAIRTKKSPFWKSKPSRPLLLGSVGIIAFALILPYTPLGAIFRFVRPPATFYIALAAILGSYVALAEIIKSWFYRRYGYRLEQALIPPKKIGIYLTKTTKLIQNVIATICLRSEEEITVESLLQDLERIVEYPIDYDQIGRTIQHLKRAGLISFDWRQRTIRREKPLKEYVRKQLMSSSLWPRVAQDWHKINRIIKEKYGKVNQEYQELLLHDSQNGP</sequence>
<feature type="transmembrane region" description="Helical" evidence="18">
    <location>
        <begin position="738"/>
        <end position="762"/>
    </location>
</feature>
<dbReference type="InterPro" id="IPR036412">
    <property type="entry name" value="HAD-like_sf"/>
</dbReference>
<keyword evidence="15 18" id="KW-0472">Membrane</keyword>
<dbReference type="Proteomes" id="UP000244066">
    <property type="component" value="Unassembled WGS sequence"/>
</dbReference>
<feature type="transmembrane region" description="Helical" evidence="18">
    <location>
        <begin position="73"/>
        <end position="96"/>
    </location>
</feature>
<organism evidence="20 21">
    <name type="scientific">Candidatus Terraquivivens tikiterensis</name>
    <dbReference type="NCBI Taxonomy" id="1980982"/>
    <lineage>
        <taxon>Archaea</taxon>
        <taxon>Nitrososphaerota</taxon>
        <taxon>Candidatus Wolframiiraptoraceae</taxon>
        <taxon>Candidatus Terraquivivens</taxon>
    </lineage>
</organism>
<dbReference type="InterPro" id="IPR044492">
    <property type="entry name" value="P_typ_ATPase_HD_dom"/>
</dbReference>
<protein>
    <recommendedName>
        <fullName evidence="5">Magnesium-transporting ATPase, P-type 1</fullName>
        <ecNumber evidence="4">7.2.2.14</ecNumber>
    </recommendedName>
    <alternativeName>
        <fullName evidence="16">Mg(2+) transport ATPase, P-type 1</fullName>
    </alternativeName>
</protein>
<dbReference type="EC" id="7.2.2.14" evidence="4"/>
<keyword evidence="13" id="KW-1278">Translocase</keyword>
<feature type="transmembrane region" description="Helical" evidence="18">
    <location>
        <begin position="809"/>
        <end position="830"/>
    </location>
</feature>
<feature type="transmembrane region" description="Helical" evidence="18">
    <location>
        <begin position="294"/>
        <end position="318"/>
    </location>
</feature>
<dbReference type="SUPFAM" id="SSF81653">
    <property type="entry name" value="Calcium ATPase, transduction domain A"/>
    <property type="match status" value="1"/>
</dbReference>
<dbReference type="Gene3D" id="3.40.1110.10">
    <property type="entry name" value="Calcium-transporting ATPase, cytoplasmic domain N"/>
    <property type="match status" value="1"/>
</dbReference>
<dbReference type="InterPro" id="IPR018303">
    <property type="entry name" value="ATPase_P-typ_P_site"/>
</dbReference>
<dbReference type="InterPro" id="IPR059000">
    <property type="entry name" value="ATPase_P-type_domA"/>
</dbReference>
<evidence type="ECO:0000256" key="2">
    <source>
        <dbReference type="ARBA" id="ARBA00004429"/>
    </source>
</evidence>
<dbReference type="GO" id="GO:0005886">
    <property type="term" value="C:plasma membrane"/>
    <property type="evidence" value="ECO:0007669"/>
    <property type="project" value="UniProtKB-SubCell"/>
</dbReference>
<feature type="transmembrane region" description="Helical" evidence="18">
    <location>
        <begin position="265"/>
        <end position="288"/>
    </location>
</feature>
<proteinExistence type="inferred from homology"/>
<dbReference type="Pfam" id="PF08282">
    <property type="entry name" value="Hydrolase_3"/>
    <property type="match status" value="1"/>
</dbReference>
<dbReference type="InterPro" id="IPR008250">
    <property type="entry name" value="ATPase_P-typ_transduc_dom_A_sf"/>
</dbReference>
<evidence type="ECO:0000313" key="21">
    <source>
        <dbReference type="Proteomes" id="UP000244066"/>
    </source>
</evidence>
<dbReference type="NCBIfam" id="TIGR01524">
    <property type="entry name" value="ATPase-IIIB_Mg"/>
    <property type="match status" value="1"/>
</dbReference>
<keyword evidence="6" id="KW-1003">Cell membrane</keyword>
<evidence type="ECO:0000256" key="16">
    <source>
        <dbReference type="ARBA" id="ARBA00029806"/>
    </source>
</evidence>
<dbReference type="InterPro" id="IPR004014">
    <property type="entry name" value="ATPase_P-typ_cation-transptr_N"/>
</dbReference>
<evidence type="ECO:0000256" key="13">
    <source>
        <dbReference type="ARBA" id="ARBA00022967"/>
    </source>
</evidence>
<name>A0A2R7Y1K1_9ARCH</name>
<keyword evidence="10" id="KW-0547">Nucleotide-binding</keyword>
<dbReference type="EMBL" id="NDWU01000020">
    <property type="protein sequence ID" value="PUA31319.1"/>
    <property type="molecule type" value="Genomic_DNA"/>
</dbReference>
<keyword evidence="7" id="KW-0997">Cell inner membrane</keyword>
<evidence type="ECO:0000259" key="19">
    <source>
        <dbReference type="SMART" id="SM00831"/>
    </source>
</evidence>
<comment type="catalytic activity">
    <reaction evidence="17">
        <text>Mg(2+)(out) + ATP + H2O = Mg(2+)(in) + ADP + phosphate + H(+)</text>
        <dbReference type="Rhea" id="RHEA:10260"/>
        <dbReference type="ChEBI" id="CHEBI:15377"/>
        <dbReference type="ChEBI" id="CHEBI:15378"/>
        <dbReference type="ChEBI" id="CHEBI:18420"/>
        <dbReference type="ChEBI" id="CHEBI:30616"/>
        <dbReference type="ChEBI" id="CHEBI:43474"/>
        <dbReference type="ChEBI" id="CHEBI:456216"/>
        <dbReference type="EC" id="7.2.2.14"/>
    </reaction>
</comment>
<reference evidence="20 21" key="1">
    <citation type="submission" date="2017-04" db="EMBL/GenBank/DDBJ databases">
        <title>Draft Aigarchaeota genome from a New Zealand hot spring.</title>
        <authorList>
            <person name="Reysenbach A.-L."/>
            <person name="Donaho J.A."/>
            <person name="Gerhart J."/>
            <person name="Kelley J.F."/>
            <person name="Kouba K."/>
            <person name="Podar M."/>
            <person name="Stott M."/>
        </authorList>
    </citation>
    <scope>NUCLEOTIDE SEQUENCE [LARGE SCALE GENOMIC DNA]</scope>
    <source>
        <strain evidence="20">NZ13_MG1</strain>
    </source>
</reference>
<evidence type="ECO:0000256" key="18">
    <source>
        <dbReference type="SAM" id="Phobius"/>
    </source>
</evidence>
<evidence type="ECO:0000256" key="8">
    <source>
        <dbReference type="ARBA" id="ARBA00022553"/>
    </source>
</evidence>
<dbReference type="Pfam" id="PF00122">
    <property type="entry name" value="E1-E2_ATPase"/>
    <property type="match status" value="1"/>
</dbReference>
<keyword evidence="11" id="KW-0067">ATP-binding</keyword>
<dbReference type="AlphaFoldDB" id="A0A2R7Y1K1"/>
<dbReference type="SUPFAM" id="SSF56784">
    <property type="entry name" value="HAD-like"/>
    <property type="match status" value="1"/>
</dbReference>
<dbReference type="PROSITE" id="PS00154">
    <property type="entry name" value="ATPASE_E1_E2"/>
    <property type="match status" value="1"/>
</dbReference>
<dbReference type="GO" id="GO:0015444">
    <property type="term" value="F:P-type magnesium transporter activity"/>
    <property type="evidence" value="ECO:0007669"/>
    <property type="project" value="UniProtKB-EC"/>
</dbReference>
<comment type="function">
    <text evidence="1">Mediates magnesium influx to the cytosol.</text>
</comment>
<keyword evidence="14 18" id="KW-1133">Transmembrane helix</keyword>
<feature type="transmembrane region" description="Helical" evidence="18">
    <location>
        <begin position="768"/>
        <end position="788"/>
    </location>
</feature>
<evidence type="ECO:0000313" key="20">
    <source>
        <dbReference type="EMBL" id="PUA31319.1"/>
    </source>
</evidence>
<dbReference type="Gene3D" id="2.70.150.10">
    <property type="entry name" value="Calcium-transporting ATPase, cytoplasmic transduction domain A"/>
    <property type="match status" value="1"/>
</dbReference>
<comment type="caution">
    <text evidence="20">The sequence shown here is derived from an EMBL/GenBank/DDBJ whole genome shotgun (WGS) entry which is preliminary data.</text>
</comment>
<evidence type="ECO:0000256" key="7">
    <source>
        <dbReference type="ARBA" id="ARBA00022519"/>
    </source>
</evidence>
<dbReference type="InterPro" id="IPR023298">
    <property type="entry name" value="ATPase_P-typ_TM_dom_sf"/>
</dbReference>
<dbReference type="Gene3D" id="3.40.50.1000">
    <property type="entry name" value="HAD superfamily/HAD-like"/>
    <property type="match status" value="1"/>
</dbReference>
<evidence type="ECO:0000256" key="11">
    <source>
        <dbReference type="ARBA" id="ARBA00022840"/>
    </source>
</evidence>
<dbReference type="NCBIfam" id="TIGR01494">
    <property type="entry name" value="ATPase_P-type"/>
    <property type="match status" value="2"/>
</dbReference>
<keyword evidence="12" id="KW-0460">Magnesium</keyword>
<dbReference type="GO" id="GO:0016887">
    <property type="term" value="F:ATP hydrolysis activity"/>
    <property type="evidence" value="ECO:0007669"/>
    <property type="project" value="InterPro"/>
</dbReference>
<gene>
    <name evidence="20" type="ORF">B9J98_06805</name>
</gene>
<evidence type="ECO:0000256" key="9">
    <source>
        <dbReference type="ARBA" id="ARBA00022692"/>
    </source>
</evidence>
<evidence type="ECO:0000256" key="6">
    <source>
        <dbReference type="ARBA" id="ARBA00022475"/>
    </source>
</evidence>
<dbReference type="SMART" id="SM00831">
    <property type="entry name" value="Cation_ATPase_N"/>
    <property type="match status" value="1"/>
</dbReference>
<dbReference type="PANTHER" id="PTHR42861">
    <property type="entry name" value="CALCIUM-TRANSPORTING ATPASE"/>
    <property type="match status" value="1"/>
</dbReference>
<dbReference type="CDD" id="cd02077">
    <property type="entry name" value="P-type_ATPase_Mg"/>
    <property type="match status" value="1"/>
</dbReference>
<evidence type="ECO:0000256" key="4">
    <source>
        <dbReference type="ARBA" id="ARBA00012786"/>
    </source>
</evidence>
<evidence type="ECO:0000256" key="10">
    <source>
        <dbReference type="ARBA" id="ARBA00022741"/>
    </source>
</evidence>